<dbReference type="EMBL" id="LAZR01002709">
    <property type="protein sequence ID" value="KKN26576.1"/>
    <property type="molecule type" value="Genomic_DNA"/>
</dbReference>
<organism evidence="1">
    <name type="scientific">marine sediment metagenome</name>
    <dbReference type="NCBI Taxonomy" id="412755"/>
    <lineage>
        <taxon>unclassified sequences</taxon>
        <taxon>metagenomes</taxon>
        <taxon>ecological metagenomes</taxon>
    </lineage>
</organism>
<evidence type="ECO:0000313" key="1">
    <source>
        <dbReference type="EMBL" id="KKN26576.1"/>
    </source>
</evidence>
<gene>
    <name evidence="1" type="ORF">LCGC14_0873440</name>
</gene>
<proteinExistence type="predicted"/>
<accession>A0A0F9RNN9</accession>
<reference evidence="1" key="1">
    <citation type="journal article" date="2015" name="Nature">
        <title>Complex archaea that bridge the gap between prokaryotes and eukaryotes.</title>
        <authorList>
            <person name="Spang A."/>
            <person name="Saw J.H."/>
            <person name="Jorgensen S.L."/>
            <person name="Zaremba-Niedzwiedzka K."/>
            <person name="Martijn J."/>
            <person name="Lind A.E."/>
            <person name="van Eijk R."/>
            <person name="Schleper C."/>
            <person name="Guy L."/>
            <person name="Ettema T.J."/>
        </authorList>
    </citation>
    <scope>NUCLEOTIDE SEQUENCE</scope>
</reference>
<evidence type="ECO:0008006" key="2">
    <source>
        <dbReference type="Google" id="ProtNLM"/>
    </source>
</evidence>
<dbReference type="AlphaFoldDB" id="A0A0F9RNN9"/>
<sequence length="156" mass="18082">MISFQMKEVQPYVDSSVRILCTRPYPNHRKGCPNFGKKLICPPQCKLLGDLLDLDQQVFAIYAEFDLGQHVKNMYERHPNWTYRQTSCCLYWQGSVRSKLNKYAEELMKKHPGTTIITCPEGAGVNVTETMRKAGVKLEWPPKNTTRMIYLLGRPR</sequence>
<comment type="caution">
    <text evidence="1">The sequence shown here is derived from an EMBL/GenBank/DDBJ whole genome shotgun (WGS) entry which is preliminary data.</text>
</comment>
<protein>
    <recommendedName>
        <fullName evidence="2">DUF2284 domain-containing protein</fullName>
    </recommendedName>
</protein>
<name>A0A0F9RNN9_9ZZZZ</name>